<protein>
    <recommendedName>
        <fullName evidence="6">DAPG hydrolase PhiG domain-containing protein</fullName>
    </recommendedName>
</protein>
<feature type="domain" description="DAPG hydrolase PhiG" evidence="6">
    <location>
        <begin position="142"/>
        <end position="365"/>
    </location>
</feature>
<reference evidence="7" key="2">
    <citation type="submission" date="2010-07" db="EMBL/GenBank/DDBJ databases">
        <authorList>
            <consortium name="The Broad Institute Genome Sequencing Platform"/>
            <consortium name="Broad Institute Genome Sequencing Center for Infectious Disease"/>
            <person name="Ma L.-J."/>
            <person name="Dead R."/>
            <person name="Young S."/>
            <person name="Zeng Q."/>
            <person name="Koehrsen M."/>
            <person name="Alvarado L."/>
            <person name="Berlin A."/>
            <person name="Chapman S.B."/>
            <person name="Chen Z."/>
            <person name="Freedman E."/>
            <person name="Gellesch M."/>
            <person name="Goldberg J."/>
            <person name="Griggs A."/>
            <person name="Gujja S."/>
            <person name="Heilman E.R."/>
            <person name="Heiman D."/>
            <person name="Hepburn T."/>
            <person name="Howarth C."/>
            <person name="Jen D."/>
            <person name="Larson L."/>
            <person name="Mehta T."/>
            <person name="Neiman D."/>
            <person name="Pearson M."/>
            <person name="Roberts A."/>
            <person name="Saif S."/>
            <person name="Shea T."/>
            <person name="Shenoy N."/>
            <person name="Sisk P."/>
            <person name="Stolte C."/>
            <person name="Sykes S."/>
            <person name="Walk T."/>
            <person name="White J."/>
            <person name="Yandava C."/>
            <person name="Haas B."/>
            <person name="Nusbaum C."/>
            <person name="Birren B."/>
        </authorList>
    </citation>
    <scope>NUCLEOTIDE SEQUENCE</scope>
    <source>
        <strain evidence="7">R3-111a-1</strain>
    </source>
</reference>
<evidence type="ECO:0000313" key="8">
    <source>
        <dbReference type="EnsemblFungi" id="EJT77335"/>
    </source>
</evidence>
<dbReference type="GeneID" id="20347705"/>
<evidence type="ECO:0000313" key="7">
    <source>
        <dbReference type="EMBL" id="EJT77335.1"/>
    </source>
</evidence>
<evidence type="ECO:0000256" key="3">
    <source>
        <dbReference type="ARBA" id="ARBA00022801"/>
    </source>
</evidence>
<dbReference type="eggNOG" id="ENOG502SQZQ">
    <property type="taxonomic scope" value="Eukaryota"/>
</dbReference>
<comment type="cofactor">
    <cofactor evidence="1">
        <name>Zn(2+)</name>
        <dbReference type="ChEBI" id="CHEBI:29105"/>
    </cofactor>
</comment>
<organism evidence="7">
    <name type="scientific">Gaeumannomyces tritici (strain R3-111a-1)</name>
    <name type="common">Wheat and barley take-all root rot fungus</name>
    <name type="synonym">Gaeumannomyces graminis var. tritici</name>
    <dbReference type="NCBI Taxonomy" id="644352"/>
    <lineage>
        <taxon>Eukaryota</taxon>
        <taxon>Fungi</taxon>
        <taxon>Dikarya</taxon>
        <taxon>Ascomycota</taxon>
        <taxon>Pezizomycotina</taxon>
        <taxon>Sordariomycetes</taxon>
        <taxon>Sordariomycetidae</taxon>
        <taxon>Magnaporthales</taxon>
        <taxon>Magnaporthaceae</taxon>
        <taxon>Gaeumannomyces</taxon>
    </lineage>
</organism>
<dbReference type="InterPro" id="IPR041526">
    <property type="entry name" value="DAPG_hydrolase"/>
</dbReference>
<dbReference type="RefSeq" id="XP_009223335.1">
    <property type="nucleotide sequence ID" value="XM_009225071.1"/>
</dbReference>
<reference evidence="8" key="4">
    <citation type="journal article" date="2015" name="G3 (Bethesda)">
        <title>Genome sequences of three phytopathogenic species of the Magnaporthaceae family of fungi.</title>
        <authorList>
            <person name="Okagaki L.H."/>
            <person name="Nunes C.C."/>
            <person name="Sailsbery J."/>
            <person name="Clay B."/>
            <person name="Brown D."/>
            <person name="John T."/>
            <person name="Oh Y."/>
            <person name="Young N."/>
            <person name="Fitzgerald M."/>
            <person name="Haas B.J."/>
            <person name="Zeng Q."/>
            <person name="Young S."/>
            <person name="Adiconis X."/>
            <person name="Fan L."/>
            <person name="Levin J.Z."/>
            <person name="Mitchell T.K."/>
            <person name="Okubara P.A."/>
            <person name="Farman M.L."/>
            <person name="Kohn L.M."/>
            <person name="Birren B."/>
            <person name="Ma L.-J."/>
            <person name="Dean R.A."/>
        </authorList>
    </citation>
    <scope>NUCLEOTIDE SEQUENCE</scope>
    <source>
        <strain evidence="8">R3-111a-1</strain>
    </source>
</reference>
<evidence type="ECO:0000256" key="1">
    <source>
        <dbReference type="ARBA" id="ARBA00001947"/>
    </source>
</evidence>
<keyword evidence="4" id="KW-0862">Zinc</keyword>
<dbReference type="GO" id="GO:0016787">
    <property type="term" value="F:hydrolase activity"/>
    <property type="evidence" value="ECO:0007669"/>
    <property type="project" value="UniProtKB-KW"/>
</dbReference>
<dbReference type="EnsemblFungi" id="EJT77335">
    <property type="protein sequence ID" value="EJT77335"/>
    <property type="gene ID" value="GGTG_07247"/>
</dbReference>
<name>J3P150_GAET3</name>
<reference evidence="7" key="3">
    <citation type="submission" date="2010-09" db="EMBL/GenBank/DDBJ databases">
        <title>Annotation of Gaeumannomyces graminis var. tritici R3-111a-1.</title>
        <authorList>
            <consortium name="The Broad Institute Genome Sequencing Platform"/>
            <person name="Ma L.-J."/>
            <person name="Dead R."/>
            <person name="Young S.K."/>
            <person name="Zeng Q."/>
            <person name="Gargeya S."/>
            <person name="Fitzgerald M."/>
            <person name="Haas B."/>
            <person name="Abouelleil A."/>
            <person name="Alvarado L."/>
            <person name="Arachchi H.M."/>
            <person name="Berlin A."/>
            <person name="Brown A."/>
            <person name="Chapman S.B."/>
            <person name="Chen Z."/>
            <person name="Dunbar C."/>
            <person name="Freedman E."/>
            <person name="Gearin G."/>
            <person name="Gellesch M."/>
            <person name="Goldberg J."/>
            <person name="Griggs A."/>
            <person name="Gujja S."/>
            <person name="Heiman D."/>
            <person name="Howarth C."/>
            <person name="Larson L."/>
            <person name="Lui A."/>
            <person name="MacDonald P.J.P."/>
            <person name="Mehta T."/>
            <person name="Montmayeur A."/>
            <person name="Murphy C."/>
            <person name="Neiman D."/>
            <person name="Pearson M."/>
            <person name="Priest M."/>
            <person name="Roberts A."/>
            <person name="Saif S."/>
            <person name="Shea T."/>
            <person name="Shenoy N."/>
            <person name="Sisk P."/>
            <person name="Stolte C."/>
            <person name="Sykes S."/>
            <person name="Yandava C."/>
            <person name="Wortman J."/>
            <person name="Nusbaum C."/>
            <person name="Birren B."/>
        </authorList>
    </citation>
    <scope>NUCLEOTIDE SEQUENCE</scope>
    <source>
        <strain evidence="7">R3-111a-1</strain>
    </source>
</reference>
<dbReference type="VEuPathDB" id="FungiDB:GGTG_07247"/>
<dbReference type="HOGENOM" id="CLU_055313_0_1_1"/>
<reference evidence="9" key="1">
    <citation type="submission" date="2010-07" db="EMBL/GenBank/DDBJ databases">
        <title>The genome sequence of Gaeumannomyces graminis var. tritici strain R3-111a-1.</title>
        <authorList>
            <consortium name="The Broad Institute Genome Sequencing Platform"/>
            <person name="Ma L.-J."/>
            <person name="Dead R."/>
            <person name="Young S."/>
            <person name="Zeng Q."/>
            <person name="Koehrsen M."/>
            <person name="Alvarado L."/>
            <person name="Berlin A."/>
            <person name="Chapman S.B."/>
            <person name="Chen Z."/>
            <person name="Freedman E."/>
            <person name="Gellesch M."/>
            <person name="Goldberg J."/>
            <person name="Griggs A."/>
            <person name="Gujja S."/>
            <person name="Heilman E.R."/>
            <person name="Heiman D."/>
            <person name="Hepburn T."/>
            <person name="Howarth C."/>
            <person name="Jen D."/>
            <person name="Larson L."/>
            <person name="Mehta T."/>
            <person name="Neiman D."/>
            <person name="Pearson M."/>
            <person name="Roberts A."/>
            <person name="Saif S."/>
            <person name="Shea T."/>
            <person name="Shenoy N."/>
            <person name="Sisk P."/>
            <person name="Stolte C."/>
            <person name="Sykes S."/>
            <person name="Walk T."/>
            <person name="White J."/>
            <person name="Yandava C."/>
            <person name="Haas B."/>
            <person name="Nusbaum C."/>
            <person name="Birren B."/>
        </authorList>
    </citation>
    <scope>NUCLEOTIDE SEQUENCE [LARGE SCALE GENOMIC DNA]</scope>
    <source>
        <strain evidence="9">R3-111a-1</strain>
    </source>
</reference>
<sequence length="376" mass="40414">MSDTHTTTAPAATTTTTKRTTPEGTGPEGIRLGTTAEAAAAEKKARTAVAAAPERSIRKDSSAAAEAAAVVAAIAAATSTRGPAVKTPLTHYPLAGQAVLERNARRLAGKPYARYLNRSLEMYSDAAEALQAPMPRSGVLLLADAGRLLEAGHHAHENGWCGLADGAAYAASLTRFPERYALWYPHAHIRVTLASSSSSSSSGPGRDRLAAMADRTAPHVRKWLGRTHRVEELLGERRVSAHLRFVDPARYGLPWDRLRAAGYEAAVCAEVRDGWEPRLKVGDVVHLWRRLAPAEGGGLELRSRYWLGTGVRLDLPLVRVAVPLDRVAGLLGLKAARGGARTAYDMFLHDQSEFTNLASFLPQIYGDFLAGRLGDY</sequence>
<keyword evidence="2" id="KW-0479">Metal-binding</keyword>
<feature type="region of interest" description="Disordered" evidence="5">
    <location>
        <begin position="1"/>
        <end position="31"/>
    </location>
</feature>
<reference evidence="8" key="5">
    <citation type="submission" date="2018-04" db="UniProtKB">
        <authorList>
            <consortium name="EnsemblFungi"/>
        </authorList>
    </citation>
    <scope>IDENTIFICATION</scope>
    <source>
        <strain evidence="8">R3-111a-1</strain>
    </source>
</reference>
<accession>J3P150</accession>
<proteinExistence type="predicted"/>
<evidence type="ECO:0000313" key="9">
    <source>
        <dbReference type="Proteomes" id="UP000006039"/>
    </source>
</evidence>
<dbReference type="EMBL" id="GL385397">
    <property type="protein sequence ID" value="EJT77335.1"/>
    <property type="molecule type" value="Genomic_DNA"/>
</dbReference>
<dbReference type="AlphaFoldDB" id="J3P150"/>
<evidence type="ECO:0000256" key="4">
    <source>
        <dbReference type="ARBA" id="ARBA00022833"/>
    </source>
</evidence>
<evidence type="ECO:0000259" key="6">
    <source>
        <dbReference type="Pfam" id="PF18089"/>
    </source>
</evidence>
<evidence type="ECO:0000256" key="2">
    <source>
        <dbReference type="ARBA" id="ARBA00022723"/>
    </source>
</evidence>
<dbReference type="Proteomes" id="UP000006039">
    <property type="component" value="Unassembled WGS sequence"/>
</dbReference>
<keyword evidence="9" id="KW-1185">Reference proteome</keyword>
<evidence type="ECO:0000256" key="5">
    <source>
        <dbReference type="SAM" id="MobiDB-lite"/>
    </source>
</evidence>
<dbReference type="Pfam" id="PF18089">
    <property type="entry name" value="DAPG_hydrolase"/>
    <property type="match status" value="1"/>
</dbReference>
<dbReference type="OrthoDB" id="3335931at2759"/>
<gene>
    <name evidence="8" type="primary">20347705</name>
    <name evidence="7" type="ORF">GGTG_07247</name>
</gene>
<dbReference type="GO" id="GO:0046872">
    <property type="term" value="F:metal ion binding"/>
    <property type="evidence" value="ECO:0007669"/>
    <property type="project" value="UniProtKB-KW"/>
</dbReference>
<keyword evidence="3" id="KW-0378">Hydrolase</keyword>